<comment type="caution">
    <text evidence="2">The sequence shown here is derived from an EMBL/GenBank/DDBJ whole genome shotgun (WGS) entry which is preliminary data.</text>
</comment>
<feature type="compositionally biased region" description="Low complexity" evidence="1">
    <location>
        <begin position="504"/>
        <end position="516"/>
    </location>
</feature>
<dbReference type="VEuPathDB" id="FungiDB:H257_13470"/>
<feature type="compositionally biased region" description="Polar residues" evidence="1">
    <location>
        <begin position="266"/>
        <end position="278"/>
    </location>
</feature>
<gene>
    <name evidence="2" type="ORF">DYB37_007065</name>
</gene>
<evidence type="ECO:0000256" key="1">
    <source>
        <dbReference type="SAM" id="MobiDB-lite"/>
    </source>
</evidence>
<name>A0A418F1V9_APHAT</name>
<protein>
    <submittedName>
        <fullName evidence="2">Uncharacterized protein</fullName>
    </submittedName>
</protein>
<dbReference type="Proteomes" id="UP000285430">
    <property type="component" value="Unassembled WGS sequence"/>
</dbReference>
<evidence type="ECO:0000313" key="3">
    <source>
        <dbReference type="Proteomes" id="UP000285430"/>
    </source>
</evidence>
<sequence>MDPDEFVGDSQSEDDSFWNEVDQVTQLAMEKVTSTTLTSVSAAVSPTPALDVVAALDGMVAESLPRRFNEGDLVEVENRTWPGINKIGGAARVTRAYDEDGMAVVDVRYFLGGSERAVAIEYVQPSAIFEKKSRQRRSRNFFHDEFADEYLPSRRQLVDTTTLDTITRAPPATDPTIETVDVHTKPAARKVTKKTVATWASTDLTNDTFDRDSSMSDDDDDTPLYRRFHNLGKLVKPSTAPTPATRQDLPTDTHRSHALPDGITSVLESHSVGPSPSAENVGARAPSSPVTIDLWSSDDDSRLSPQRRRHLPRRHKKRKRRHFVGGYDGDNNFIQPEDNAMDLPDDVQQDTGFALAKTTKELKLQYQQHATAFELALQTFESMRSGQIDASSNVRLRRSGECHLVREEDIVDAILRKLEANGKSVVRIPNLGSAVENLKHDQRKSQVNEYAVWVKGRRESALAVDPTSEDECSGGSLSSESSEAGSDRWRQSRPTIDRPRRAKAATTVAVTSLSSDELSDSDGNEREEYLPRTIRNIPPSILASSEWNWKGLLRHKRRASQQHEGTGAPRTKRHSSKHPSKWKLRVYRAPVHPGGHSTATNLRPPQHKQPPVLNSPPPTPALGTHDLDPAVSSILQYTSDVIPSGWQPTQDELALLKTVLVVPDAQSSLNLPPWYHSPLPLIIEVATLERMSQKCTALMSELYRLHTTLEPINLDEIRWLLDSLPRIHTLLATSPSYYFYFERTESSSTVFLHTMCTLYRHALDMDPPGMLDRTLLFLIEYHMHFTPVGKEARSVLSLWQCVLFHQPDLWSTLCFQHLAQNPTVKALAKSVYPHATTGPEIDMLVRETIWDVVVWLSPMPDKTLASNWMLVGGLLSGSDALPFSHTFRASITSDALIEMYRQRILQRMLVLSAAWAPSHGTAYCRCVDVDVDYIVPVVMLVLKLMQSPPRIKSPRLPSFLMELALQPTERDAILTYGIDVSDCSDLMGRHVRQIVLVSMVLATIMTDELKSFKRDLTFYTNEILRAAAPDNPTTAMHALWIIMTAMKAHLPLMPSLLSACNDLLVQMTKQSSPQESVDAIEFALHCLLQVAKHLVQTAVDSTSLRPLAECVQGILNTGFDHVLQLCFKKVLPRSVLSMATSILVCLCPHTPMTPPPSPSTEFDEFDDPEEMALLASLDAVDSSTSGIVVTLNYRHVLAECADAVVKLLRVSLQRLALQEFASTAVLTAVGVLLAHATTFQWDILQASSTGPTVFVFSRVLATAISNGPTHYIEHFLATHNKPDVALVQVWLLTLMDPCPTYWNAWAGRFSSCSQPATSLLHVLTGCTATLTSKSSSFGMQYDQRTTAFRRFCTNVLDRYNSAGGDHANTLRSIVLDLHHGVLVSWVDACSASLQSLCKHTSPDWTYLEALFADSGDYRQHEKQWVASPSVKSNATLATIQYCHVVYAYLSSVFSVWGGLARGTHLIFATFLQEFFPCAAYAQHDHAAAHLFASTLLFRTKPTAKSNWFGSKLDKPWVSAVETLRSFFSISVAPSLLTWVATTAPAYHLYTGGYASSPLRTFVLNVLDPEGPLGLASYYPIVDAHVALSRVKRESDYVACGLYDCPSHQHPHHTDDSNNQNALRLYLLNVSMPQYVQSLQDVGDLCPVLQLLRASACHANQYCGHELTPVDFVVSLQACVEVLLPTFACDLTATMYELHFWVKRCLEANKTVGDPTMEAMVQLVVLRSLKLWSLLEPEKGIPVRLEHEHEFMRIQQRLTDECSFTFRTLPSRAGASGLNVFRAKGDVLATVKRFVRVTQASGDSTVRRLVSSD</sequence>
<feature type="compositionally biased region" description="Basic and acidic residues" evidence="1">
    <location>
        <begin position="485"/>
        <end position="499"/>
    </location>
</feature>
<feature type="compositionally biased region" description="Low complexity" evidence="1">
    <location>
        <begin position="473"/>
        <end position="484"/>
    </location>
</feature>
<organism evidence="2 3">
    <name type="scientific">Aphanomyces astaci</name>
    <name type="common">Crayfish plague agent</name>
    <dbReference type="NCBI Taxonomy" id="112090"/>
    <lineage>
        <taxon>Eukaryota</taxon>
        <taxon>Sar</taxon>
        <taxon>Stramenopiles</taxon>
        <taxon>Oomycota</taxon>
        <taxon>Saprolegniomycetes</taxon>
        <taxon>Saprolegniales</taxon>
        <taxon>Verrucalvaceae</taxon>
        <taxon>Aphanomyces</taxon>
    </lineage>
</organism>
<proteinExistence type="predicted"/>
<feature type="region of interest" description="Disordered" evidence="1">
    <location>
        <begin position="464"/>
        <end position="532"/>
    </location>
</feature>
<reference evidence="2 3" key="1">
    <citation type="submission" date="2018-08" db="EMBL/GenBank/DDBJ databases">
        <title>Aphanomyces genome sequencing and annotation.</title>
        <authorList>
            <person name="Minardi D."/>
            <person name="Oidtmann B."/>
            <person name="Van Der Giezen M."/>
            <person name="Studholme D.J."/>
        </authorList>
    </citation>
    <scope>NUCLEOTIDE SEQUENCE [LARGE SCALE GENOMIC DNA]</scope>
    <source>
        <strain evidence="2 3">Da</strain>
    </source>
</reference>
<dbReference type="EMBL" id="QUTH01002989">
    <property type="protein sequence ID" value="RHZ22499.1"/>
    <property type="molecule type" value="Genomic_DNA"/>
</dbReference>
<feature type="compositionally biased region" description="Basic residues" evidence="1">
    <location>
        <begin position="305"/>
        <end position="323"/>
    </location>
</feature>
<feature type="region of interest" description="Disordered" evidence="1">
    <location>
        <begin position="233"/>
        <end position="331"/>
    </location>
</feature>
<feature type="region of interest" description="Disordered" evidence="1">
    <location>
        <begin position="556"/>
        <end position="621"/>
    </location>
</feature>
<feature type="compositionally biased region" description="Basic residues" evidence="1">
    <location>
        <begin position="570"/>
        <end position="586"/>
    </location>
</feature>
<accession>A0A418F1V9</accession>
<feature type="compositionally biased region" description="Polar residues" evidence="1">
    <location>
        <begin position="239"/>
        <end position="248"/>
    </location>
</feature>
<evidence type="ECO:0000313" key="2">
    <source>
        <dbReference type="EMBL" id="RHZ22499.1"/>
    </source>
</evidence>